<organism evidence="2 3">
    <name type="scientific">Vreelandella rituensis</name>
    <dbReference type="NCBI Taxonomy" id="2282306"/>
    <lineage>
        <taxon>Bacteria</taxon>
        <taxon>Pseudomonadati</taxon>
        <taxon>Pseudomonadota</taxon>
        <taxon>Gammaproteobacteria</taxon>
        <taxon>Oceanospirillales</taxon>
        <taxon>Halomonadaceae</taxon>
        <taxon>Vreelandella</taxon>
    </lineage>
</organism>
<proteinExistence type="predicted"/>
<name>A0A368U4E4_9GAMM</name>
<dbReference type="Pfam" id="PF04338">
    <property type="entry name" value="DUF481"/>
    <property type="match status" value="1"/>
</dbReference>
<keyword evidence="3" id="KW-1185">Reference proteome</keyword>
<evidence type="ECO:0000313" key="2">
    <source>
        <dbReference type="EMBL" id="RCV92039.1"/>
    </source>
</evidence>
<gene>
    <name evidence="2" type="ORF">DU506_09750</name>
</gene>
<dbReference type="SUPFAM" id="SSF56925">
    <property type="entry name" value="OMPA-like"/>
    <property type="match status" value="1"/>
</dbReference>
<sequence length="339" mass="38979">MAAPPAMPAADGRSAGNGSLVPRVAAGRSVSPRACGGKLYLLFCWLWVPLPLAADTLWLENGDRITGTVLRHTVSEWQVASDVAGVIHIQAEHVTRVEWSGAEMPVSTPPALAKTSERNRPEDRPFSSRGGVDVAVEYENSAVDTHEVDIDLRQHVTQGVWRHRWRGNYHREYRDNERRDNDWELAYSPERFVTRKRFWQGRVSWKRDWEEDISHRFALGLGPGYQFWDTEQSAFSLSALLTRNRFTYASHPEERFFSWALQWQFNRHFWQELFELYATGRTGRAFSGATGFQFNAETGVRYPLTEWMSLNMAIEADWVENSAEDLRDTLYHVGVGVNW</sequence>
<dbReference type="InterPro" id="IPR011250">
    <property type="entry name" value="OMP/PagP_B-barrel"/>
</dbReference>
<dbReference type="AlphaFoldDB" id="A0A368U4E4"/>
<dbReference type="OrthoDB" id="9806250at2"/>
<accession>A0A368U4E4</accession>
<dbReference type="Gene3D" id="2.40.160.20">
    <property type="match status" value="1"/>
</dbReference>
<comment type="caution">
    <text evidence="2">The sequence shown here is derived from an EMBL/GenBank/DDBJ whole genome shotgun (WGS) entry which is preliminary data.</text>
</comment>
<dbReference type="EMBL" id="QPIJ01000019">
    <property type="protein sequence ID" value="RCV92039.1"/>
    <property type="molecule type" value="Genomic_DNA"/>
</dbReference>
<dbReference type="Proteomes" id="UP000253204">
    <property type="component" value="Unassembled WGS sequence"/>
</dbReference>
<evidence type="ECO:0000313" key="3">
    <source>
        <dbReference type="Proteomes" id="UP000253204"/>
    </source>
</evidence>
<feature type="compositionally biased region" description="Basic and acidic residues" evidence="1">
    <location>
        <begin position="115"/>
        <end position="126"/>
    </location>
</feature>
<feature type="region of interest" description="Disordered" evidence="1">
    <location>
        <begin position="105"/>
        <end position="129"/>
    </location>
</feature>
<protein>
    <submittedName>
        <fullName evidence="2">DUF481 domain-containing protein</fullName>
    </submittedName>
</protein>
<evidence type="ECO:0000256" key="1">
    <source>
        <dbReference type="SAM" id="MobiDB-lite"/>
    </source>
</evidence>
<reference evidence="2 3" key="1">
    <citation type="submission" date="2018-07" db="EMBL/GenBank/DDBJ databases">
        <title>Halomonas rutogse sp. nov., isolated from Lake TangqianCo on Tibetan Plateau.</title>
        <authorList>
            <person name="Lu H."/>
            <person name="Xing P."/>
            <person name="Wu Q."/>
        </authorList>
    </citation>
    <scope>NUCLEOTIDE SEQUENCE [LARGE SCALE GENOMIC DNA]</scope>
    <source>
        <strain evidence="2 3">TQ8S</strain>
    </source>
</reference>
<dbReference type="InterPro" id="IPR007433">
    <property type="entry name" value="DUF481"/>
</dbReference>